<evidence type="ECO:0000256" key="1">
    <source>
        <dbReference type="SAM" id="Phobius"/>
    </source>
</evidence>
<evidence type="ECO:0000313" key="2">
    <source>
        <dbReference type="EMBL" id="MCT7940634.1"/>
    </source>
</evidence>
<keyword evidence="1" id="KW-0472">Membrane</keyword>
<name>A0A9X2WK77_9GAMM</name>
<organism evidence="2 3">
    <name type="scientific">Shewanella holmiensis</name>
    <dbReference type="NCBI Taxonomy" id="2952222"/>
    <lineage>
        <taxon>Bacteria</taxon>
        <taxon>Pseudomonadati</taxon>
        <taxon>Pseudomonadota</taxon>
        <taxon>Gammaproteobacteria</taxon>
        <taxon>Alteromonadales</taxon>
        <taxon>Shewanellaceae</taxon>
        <taxon>Shewanella</taxon>
    </lineage>
</organism>
<accession>A0A9X2WK77</accession>
<keyword evidence="1" id="KW-0812">Transmembrane</keyword>
<comment type="caution">
    <text evidence="2">The sequence shown here is derived from an EMBL/GenBank/DDBJ whole genome shotgun (WGS) entry which is preliminary data.</text>
</comment>
<reference evidence="2" key="1">
    <citation type="journal article" date="2023" name="Int. J. Syst. Evol. Microbiol.">
        <title>&lt;i&gt;Shewanella septentrionalis&lt;/i&gt; sp. nov. and &lt;i&gt;Shewanella holmiensis&lt;/i&gt; sp. nov., isolated from Baltic Sea water and sediments.</title>
        <authorList>
            <person name="Martin-Rodriguez A.J."/>
            <person name="Thorell K."/>
            <person name="Joffre E."/>
            <person name="Jensie-Markopoulos S."/>
            <person name="Moore E.R.B."/>
            <person name="Sjoling A."/>
        </authorList>
    </citation>
    <scope>NUCLEOTIDE SEQUENCE</scope>
    <source>
        <strain evidence="2">SP1S2-7</strain>
    </source>
</reference>
<dbReference type="AlphaFoldDB" id="A0A9X2WK77"/>
<dbReference type="Proteomes" id="UP001155546">
    <property type="component" value="Unassembled WGS sequence"/>
</dbReference>
<gene>
    <name evidence="2" type="ORF">NE535_02285</name>
</gene>
<proteinExistence type="predicted"/>
<dbReference type="EMBL" id="JAMTCD010000002">
    <property type="protein sequence ID" value="MCT7940634.1"/>
    <property type="molecule type" value="Genomic_DNA"/>
</dbReference>
<sequence length="114" mass="13174">MTKQYQFRVHRHPTINDAATHTTRINNSLTDVGSNDAKTQREINHPLHFCLTLMTFGLWGVIWWRLILTARGEAGFISALDDDYWSYLIEREQPPAALYQVHIGQKSTETVFEA</sequence>
<protein>
    <submittedName>
        <fullName evidence="2">Uncharacterized protein</fullName>
    </submittedName>
</protein>
<keyword evidence="3" id="KW-1185">Reference proteome</keyword>
<feature type="transmembrane region" description="Helical" evidence="1">
    <location>
        <begin position="47"/>
        <end position="66"/>
    </location>
</feature>
<evidence type="ECO:0000313" key="3">
    <source>
        <dbReference type="Proteomes" id="UP001155546"/>
    </source>
</evidence>
<keyword evidence="1" id="KW-1133">Transmembrane helix</keyword>
<dbReference type="RefSeq" id="WP_261297077.1">
    <property type="nucleotide sequence ID" value="NZ_JAMTCD010000002.1"/>
</dbReference>